<comment type="caution">
    <text evidence="7">The sequence shown here is derived from an EMBL/GenBank/DDBJ whole genome shotgun (WGS) entry which is preliminary data.</text>
</comment>
<dbReference type="PANTHER" id="PTHR18843:SF7">
    <property type="entry name" value="LAMINA-ASSOCIATED POLYPEPTIDE 1B ISOFORM 1-RELATED"/>
    <property type="match status" value="1"/>
</dbReference>
<dbReference type="InterPro" id="IPR008662">
    <property type="entry name" value="TOIP1/2"/>
</dbReference>
<evidence type="ECO:0000256" key="2">
    <source>
        <dbReference type="ARBA" id="ARBA00022692"/>
    </source>
</evidence>
<sequence length="308" mass="35228">MYTRKSKRIENKITATSTPNPVCEQSLQYLEKNFSPILKRKEKRNSNTDFDSSDDNSDEWSVSEATSSSTPIFTKNKCIKPDVTNNYIHVFSHLAMSQSRKFLLICGAIAIIDGVLGIRTFPNDMIINSTTLIEVQTKFPSQSKDTWDAISSGINEVKLFNKPSIYFLQTVSRYASGILNDDYNTQPIVLTSNHLNTIKARSDYGYIINKYKPELEEKSVMVVKNLDKIPGEIAQAFHSMCDEISPLVPKAMFIFTIQIKNFTSEKSDFELIEDILRRSWQDLDDDIFYPLVTRISSMVLRIEPENML</sequence>
<protein>
    <submittedName>
        <fullName evidence="7">Uncharacterized protein</fullName>
    </submittedName>
</protein>
<feature type="region of interest" description="Disordered" evidence="5">
    <location>
        <begin position="1"/>
        <end position="20"/>
    </location>
</feature>
<evidence type="ECO:0000313" key="7">
    <source>
        <dbReference type="EMBL" id="KAK4881959.1"/>
    </source>
</evidence>
<dbReference type="InterPro" id="IPR038599">
    <property type="entry name" value="LAP1C-like_C_sf"/>
</dbReference>
<gene>
    <name evidence="7" type="ORF">RN001_005278</name>
</gene>
<name>A0AAN7Q089_9COLE</name>
<keyword evidence="3 6" id="KW-1133">Transmembrane helix</keyword>
<reference evidence="8" key="1">
    <citation type="submission" date="2023-01" db="EMBL/GenBank/DDBJ databases">
        <title>Key to firefly adult light organ development and bioluminescence: homeobox transcription factors regulate luciferase expression and transportation to peroxisome.</title>
        <authorList>
            <person name="Fu X."/>
        </authorList>
    </citation>
    <scope>NUCLEOTIDE SEQUENCE [LARGE SCALE GENOMIC DNA]</scope>
</reference>
<dbReference type="GO" id="GO:0016020">
    <property type="term" value="C:membrane"/>
    <property type="evidence" value="ECO:0007669"/>
    <property type="project" value="UniProtKB-SubCell"/>
</dbReference>
<accession>A0AAN7Q089</accession>
<evidence type="ECO:0000256" key="4">
    <source>
        <dbReference type="ARBA" id="ARBA00023136"/>
    </source>
</evidence>
<keyword evidence="8" id="KW-1185">Reference proteome</keyword>
<dbReference type="EMBL" id="JARPUR010000002">
    <property type="protein sequence ID" value="KAK4881959.1"/>
    <property type="molecule type" value="Genomic_DNA"/>
</dbReference>
<dbReference type="GO" id="GO:0001671">
    <property type="term" value="F:ATPase activator activity"/>
    <property type="evidence" value="ECO:0007669"/>
    <property type="project" value="InterPro"/>
</dbReference>
<evidence type="ECO:0000256" key="6">
    <source>
        <dbReference type="SAM" id="Phobius"/>
    </source>
</evidence>
<keyword evidence="4 6" id="KW-0472">Membrane</keyword>
<dbReference type="PANTHER" id="PTHR18843">
    <property type="entry name" value="TORSIN-1A-INTERACTING PROTEIN"/>
    <property type="match status" value="1"/>
</dbReference>
<dbReference type="Proteomes" id="UP001353858">
    <property type="component" value="Unassembled WGS sequence"/>
</dbReference>
<evidence type="ECO:0000256" key="5">
    <source>
        <dbReference type="SAM" id="MobiDB-lite"/>
    </source>
</evidence>
<evidence type="ECO:0000256" key="3">
    <source>
        <dbReference type="ARBA" id="ARBA00022989"/>
    </source>
</evidence>
<keyword evidence="2 6" id="KW-0812">Transmembrane</keyword>
<evidence type="ECO:0000256" key="1">
    <source>
        <dbReference type="ARBA" id="ARBA00004370"/>
    </source>
</evidence>
<dbReference type="AlphaFoldDB" id="A0AAN7Q089"/>
<dbReference type="Gene3D" id="3.40.50.12190">
    <property type="match status" value="1"/>
</dbReference>
<dbReference type="GO" id="GO:0061024">
    <property type="term" value="P:membrane organization"/>
    <property type="evidence" value="ECO:0007669"/>
    <property type="project" value="TreeGrafter"/>
</dbReference>
<organism evidence="7 8">
    <name type="scientific">Aquatica leii</name>
    <dbReference type="NCBI Taxonomy" id="1421715"/>
    <lineage>
        <taxon>Eukaryota</taxon>
        <taxon>Metazoa</taxon>
        <taxon>Ecdysozoa</taxon>
        <taxon>Arthropoda</taxon>
        <taxon>Hexapoda</taxon>
        <taxon>Insecta</taxon>
        <taxon>Pterygota</taxon>
        <taxon>Neoptera</taxon>
        <taxon>Endopterygota</taxon>
        <taxon>Coleoptera</taxon>
        <taxon>Polyphaga</taxon>
        <taxon>Elateriformia</taxon>
        <taxon>Elateroidea</taxon>
        <taxon>Lampyridae</taxon>
        <taxon>Luciolinae</taxon>
        <taxon>Aquatica</taxon>
    </lineage>
</organism>
<comment type="subcellular location">
    <subcellularLocation>
        <location evidence="1">Membrane</location>
    </subcellularLocation>
</comment>
<evidence type="ECO:0000313" key="8">
    <source>
        <dbReference type="Proteomes" id="UP001353858"/>
    </source>
</evidence>
<proteinExistence type="predicted"/>
<feature type="transmembrane region" description="Helical" evidence="6">
    <location>
        <begin position="102"/>
        <end position="121"/>
    </location>
</feature>